<dbReference type="CDD" id="cd16936">
    <property type="entry name" value="HATPase_RsbW-like"/>
    <property type="match status" value="1"/>
</dbReference>
<gene>
    <name evidence="3" type="ORF">ACFFTP_26380</name>
</gene>
<protein>
    <submittedName>
        <fullName evidence="3">ATP-binding protein</fullName>
    </submittedName>
</protein>
<dbReference type="InterPro" id="IPR050267">
    <property type="entry name" value="Anti-sigma-factor_SerPK"/>
</dbReference>
<dbReference type="PANTHER" id="PTHR35526:SF3">
    <property type="entry name" value="ANTI-SIGMA-F FACTOR RSBW"/>
    <property type="match status" value="1"/>
</dbReference>
<evidence type="ECO:0000313" key="4">
    <source>
        <dbReference type="Proteomes" id="UP001589716"/>
    </source>
</evidence>
<dbReference type="EMBL" id="JBHMCT010000018">
    <property type="protein sequence ID" value="MFB9557701.1"/>
    <property type="molecule type" value="Genomic_DNA"/>
</dbReference>
<keyword evidence="3" id="KW-0547">Nucleotide-binding</keyword>
<keyword evidence="1" id="KW-0418">Kinase</keyword>
<comment type="caution">
    <text evidence="3">The sequence shown here is derived from an EMBL/GenBank/DDBJ whole genome shotgun (WGS) entry which is preliminary data.</text>
</comment>
<name>A0ABV5QYJ0_9ACTN</name>
<dbReference type="RefSeq" id="WP_345486542.1">
    <property type="nucleotide sequence ID" value="NZ_BAAAWU010000001.1"/>
</dbReference>
<dbReference type="SUPFAM" id="SSF55874">
    <property type="entry name" value="ATPase domain of HSP90 chaperone/DNA topoisomerase II/histidine kinase"/>
    <property type="match status" value="1"/>
</dbReference>
<feature type="domain" description="Histidine kinase/HSP90-like ATPase" evidence="2">
    <location>
        <begin position="26"/>
        <end position="111"/>
    </location>
</feature>
<dbReference type="Gene3D" id="3.30.565.10">
    <property type="entry name" value="Histidine kinase-like ATPase, C-terminal domain"/>
    <property type="match status" value="1"/>
</dbReference>
<dbReference type="GO" id="GO:0005524">
    <property type="term" value="F:ATP binding"/>
    <property type="evidence" value="ECO:0007669"/>
    <property type="project" value="UniProtKB-KW"/>
</dbReference>
<keyword evidence="4" id="KW-1185">Reference proteome</keyword>
<reference evidence="3 4" key="1">
    <citation type="submission" date="2024-09" db="EMBL/GenBank/DDBJ databases">
        <authorList>
            <person name="Sun Q."/>
            <person name="Mori K."/>
        </authorList>
    </citation>
    <scope>NUCLEOTIDE SEQUENCE [LARGE SCALE GENOMIC DNA]</scope>
    <source>
        <strain evidence="3 4">JCM 4414</strain>
    </source>
</reference>
<proteinExistence type="predicted"/>
<accession>A0ABV5QYJ0</accession>
<keyword evidence="1" id="KW-0723">Serine/threonine-protein kinase</keyword>
<dbReference type="Proteomes" id="UP001589716">
    <property type="component" value="Unassembled WGS sequence"/>
</dbReference>
<dbReference type="PANTHER" id="PTHR35526">
    <property type="entry name" value="ANTI-SIGMA-F FACTOR RSBW-RELATED"/>
    <property type="match status" value="1"/>
</dbReference>
<dbReference type="InterPro" id="IPR003594">
    <property type="entry name" value="HATPase_dom"/>
</dbReference>
<keyword evidence="1" id="KW-0808">Transferase</keyword>
<organism evidence="3 4">
    <name type="scientific">Streptomyces roseoviridis</name>
    <dbReference type="NCBI Taxonomy" id="67361"/>
    <lineage>
        <taxon>Bacteria</taxon>
        <taxon>Bacillati</taxon>
        <taxon>Actinomycetota</taxon>
        <taxon>Actinomycetes</taxon>
        <taxon>Kitasatosporales</taxon>
        <taxon>Streptomycetaceae</taxon>
        <taxon>Streptomyces</taxon>
    </lineage>
</organism>
<keyword evidence="3" id="KW-0067">ATP-binding</keyword>
<evidence type="ECO:0000256" key="1">
    <source>
        <dbReference type="ARBA" id="ARBA00022527"/>
    </source>
</evidence>
<evidence type="ECO:0000313" key="3">
    <source>
        <dbReference type="EMBL" id="MFB9557701.1"/>
    </source>
</evidence>
<evidence type="ECO:0000259" key="2">
    <source>
        <dbReference type="Pfam" id="PF13581"/>
    </source>
</evidence>
<sequence>MTLPLTVELLALPKAVAEVRRMLPGDDLRLCVSELLTNVIQHVGEGTPVTVRVTAAPTGRVRVAVSDPDPRLWPVLREVPDGAECGRGMGIVDAVALRWGVDEAPYGKTVWCELPSSTVPVPALPPRHEA</sequence>
<dbReference type="Pfam" id="PF13581">
    <property type="entry name" value="HATPase_c_2"/>
    <property type="match status" value="1"/>
</dbReference>
<dbReference type="InterPro" id="IPR036890">
    <property type="entry name" value="HATPase_C_sf"/>
</dbReference>